<dbReference type="SUPFAM" id="SSF56194">
    <property type="entry name" value="Uridine diphospho-N-Acetylenolpyruvylglucosamine reductase, MurB, C-terminal domain"/>
    <property type="match status" value="1"/>
</dbReference>
<evidence type="ECO:0000256" key="14">
    <source>
        <dbReference type="ARBA" id="ARBA00023002"/>
    </source>
</evidence>
<dbReference type="GO" id="GO:0008360">
    <property type="term" value="P:regulation of cell shape"/>
    <property type="evidence" value="ECO:0007669"/>
    <property type="project" value="UniProtKB-KW"/>
</dbReference>
<dbReference type="AlphaFoldDB" id="B6YRC7"/>
<dbReference type="NCBIfam" id="TIGR00179">
    <property type="entry name" value="murB"/>
    <property type="match status" value="1"/>
</dbReference>
<evidence type="ECO:0000256" key="19">
    <source>
        <dbReference type="HAMAP-Rule" id="MF_00037"/>
    </source>
</evidence>
<feature type="active site" evidence="19">
    <location>
        <position position="330"/>
    </location>
</feature>
<dbReference type="PROSITE" id="PS51387">
    <property type="entry name" value="FAD_PCMH"/>
    <property type="match status" value="1"/>
</dbReference>
<dbReference type="KEGG" id="aps:CFPG_486"/>
<dbReference type="InterPro" id="IPR006094">
    <property type="entry name" value="Oxid_FAD_bind_N"/>
</dbReference>
<dbReference type="Pfam" id="PF01565">
    <property type="entry name" value="FAD_binding_4"/>
    <property type="match status" value="1"/>
</dbReference>
<proteinExistence type="inferred from homology"/>
<dbReference type="GO" id="GO:0071555">
    <property type="term" value="P:cell wall organization"/>
    <property type="evidence" value="ECO:0007669"/>
    <property type="project" value="UniProtKB-KW"/>
</dbReference>
<evidence type="ECO:0000256" key="15">
    <source>
        <dbReference type="ARBA" id="ARBA00023306"/>
    </source>
</evidence>
<dbReference type="GO" id="GO:0005829">
    <property type="term" value="C:cytosol"/>
    <property type="evidence" value="ECO:0007669"/>
    <property type="project" value="TreeGrafter"/>
</dbReference>
<evidence type="ECO:0000256" key="6">
    <source>
        <dbReference type="ARBA" id="ARBA00015188"/>
    </source>
</evidence>
<keyword evidence="10 19" id="KW-0274">FAD</keyword>
<keyword evidence="11 19" id="KW-0521">NADP</keyword>
<dbReference type="Gene3D" id="3.90.78.10">
    <property type="entry name" value="UDP-N-acetylenolpyruvoylglucosamine reductase, C-terminal domain"/>
    <property type="match status" value="1"/>
</dbReference>
<dbReference type="PANTHER" id="PTHR21071">
    <property type="entry name" value="UDP-N-ACETYLENOLPYRUVOYLGLUCOSAMINE REDUCTASE"/>
    <property type="match status" value="1"/>
</dbReference>
<sequence>MHIYENYSLLKYNTFHLNVKTRWFVEYESEEDLQKLQKDKHFCSKSIYHIGQGSNLLFLNNFEGTIVHSGIKGIEIIEENKEYIRLKVGASENWDSFVSYCVDKGWGGIENLSLIPGEVGASAFQNIGAYGVEISNVIDEVHTYSVITKSKRIFSYKECNYSYRHSFFKNSRGTFYITHVVYRLSKKPQFKLDYDNIKFALKGKEINLSTIRKAIVSIRQSYLPNIAIFGNAGSFFTNPYIHIAHYERLKKQYPSIPFYPIDKKTVKIPAAWLIEQCGGKGKCLGGAAIYKKQPLIIVNQGNATGKDIAQLAEKIYSLVKDTFGIELQTEVDYL</sequence>
<evidence type="ECO:0000256" key="9">
    <source>
        <dbReference type="ARBA" id="ARBA00022630"/>
    </source>
</evidence>
<dbReference type="PANTHER" id="PTHR21071:SF4">
    <property type="entry name" value="UDP-N-ACETYLENOLPYRUVOYLGLUCOSAMINE REDUCTASE"/>
    <property type="match status" value="1"/>
</dbReference>
<dbReference type="STRING" id="511995.CFPG_486"/>
<dbReference type="Gene3D" id="3.30.465.10">
    <property type="match status" value="1"/>
</dbReference>
<evidence type="ECO:0000256" key="7">
    <source>
        <dbReference type="ARBA" id="ARBA00022490"/>
    </source>
</evidence>
<dbReference type="EC" id="1.3.1.98" evidence="5 19"/>
<evidence type="ECO:0000256" key="4">
    <source>
        <dbReference type="ARBA" id="ARBA00004752"/>
    </source>
</evidence>
<name>B6YRC7_AZOPC</name>
<dbReference type="Pfam" id="PF02873">
    <property type="entry name" value="MurB_C"/>
    <property type="match status" value="1"/>
</dbReference>
<dbReference type="HAMAP" id="MF_00037">
    <property type="entry name" value="MurB"/>
    <property type="match status" value="1"/>
</dbReference>
<comment type="function">
    <text evidence="2 19">Cell wall formation.</text>
</comment>
<dbReference type="InterPro" id="IPR011601">
    <property type="entry name" value="MurB_C"/>
</dbReference>
<evidence type="ECO:0000256" key="1">
    <source>
        <dbReference type="ARBA" id="ARBA00001974"/>
    </source>
</evidence>
<dbReference type="InterPro" id="IPR016166">
    <property type="entry name" value="FAD-bd_PCMH"/>
</dbReference>
<evidence type="ECO:0000256" key="10">
    <source>
        <dbReference type="ARBA" id="ARBA00022827"/>
    </source>
</evidence>
<evidence type="ECO:0000259" key="20">
    <source>
        <dbReference type="PROSITE" id="PS51387"/>
    </source>
</evidence>
<evidence type="ECO:0000256" key="12">
    <source>
        <dbReference type="ARBA" id="ARBA00022960"/>
    </source>
</evidence>
<dbReference type="GO" id="GO:0009252">
    <property type="term" value="P:peptidoglycan biosynthetic process"/>
    <property type="evidence" value="ECO:0007669"/>
    <property type="project" value="UniProtKB-UniRule"/>
</dbReference>
<keyword evidence="15 19" id="KW-0131">Cell cycle</keyword>
<dbReference type="eggNOG" id="COG0812">
    <property type="taxonomic scope" value="Bacteria"/>
</dbReference>
<evidence type="ECO:0000256" key="11">
    <source>
        <dbReference type="ARBA" id="ARBA00022857"/>
    </source>
</evidence>
<dbReference type="UniPathway" id="UPA00219"/>
<dbReference type="InterPro" id="IPR003170">
    <property type="entry name" value="MurB"/>
</dbReference>
<dbReference type="NCBIfam" id="NF000755">
    <property type="entry name" value="PRK00046.1"/>
    <property type="match status" value="1"/>
</dbReference>
<evidence type="ECO:0000313" key="22">
    <source>
        <dbReference type="Proteomes" id="UP000000723"/>
    </source>
</evidence>
<evidence type="ECO:0000256" key="3">
    <source>
        <dbReference type="ARBA" id="ARBA00004496"/>
    </source>
</evidence>
<keyword evidence="13 19" id="KW-0573">Peptidoglycan synthesis</keyword>
<keyword evidence="16 19" id="KW-0961">Cell wall biogenesis/degradation</keyword>
<comment type="similarity">
    <text evidence="19">Belongs to the MurB family.</text>
</comment>
<feature type="active site" description="Proton donor" evidence="19">
    <location>
        <position position="234"/>
    </location>
</feature>
<dbReference type="RefSeq" id="WP_012573510.1">
    <property type="nucleotide sequence ID" value="NC_011565.1"/>
</dbReference>
<keyword evidence="14 19" id="KW-0560">Oxidoreductase</keyword>
<dbReference type="InterPro" id="IPR016167">
    <property type="entry name" value="FAD-bd_PCMH_sub1"/>
</dbReference>
<dbReference type="OrthoDB" id="9804753at2"/>
<protein>
    <recommendedName>
        <fullName evidence="6 19">UDP-N-acetylenolpyruvoylglucosamine reductase</fullName>
        <ecNumber evidence="5 19">1.3.1.98</ecNumber>
    </recommendedName>
    <alternativeName>
        <fullName evidence="17 19">UDP-N-acetylmuramate dehydrogenase</fullName>
    </alternativeName>
</protein>
<dbReference type="HOGENOM" id="CLU_035304_0_0_10"/>
<comment type="catalytic activity">
    <reaction evidence="18 19">
        <text>UDP-N-acetyl-alpha-D-muramate + NADP(+) = UDP-N-acetyl-3-O-(1-carboxyvinyl)-alpha-D-glucosamine + NADPH + H(+)</text>
        <dbReference type="Rhea" id="RHEA:12248"/>
        <dbReference type="ChEBI" id="CHEBI:15378"/>
        <dbReference type="ChEBI" id="CHEBI:57783"/>
        <dbReference type="ChEBI" id="CHEBI:58349"/>
        <dbReference type="ChEBI" id="CHEBI:68483"/>
        <dbReference type="ChEBI" id="CHEBI:70757"/>
        <dbReference type="EC" id="1.3.1.98"/>
    </reaction>
</comment>
<dbReference type="GO" id="GO:0051301">
    <property type="term" value="P:cell division"/>
    <property type="evidence" value="ECO:0007669"/>
    <property type="project" value="UniProtKB-KW"/>
</dbReference>
<evidence type="ECO:0000256" key="13">
    <source>
        <dbReference type="ARBA" id="ARBA00022984"/>
    </source>
</evidence>
<dbReference type="Proteomes" id="UP000000723">
    <property type="component" value="Chromosome"/>
</dbReference>
<evidence type="ECO:0000256" key="8">
    <source>
        <dbReference type="ARBA" id="ARBA00022618"/>
    </source>
</evidence>
<keyword evidence="9 19" id="KW-0285">Flavoprotein</keyword>
<evidence type="ECO:0000256" key="5">
    <source>
        <dbReference type="ARBA" id="ARBA00012518"/>
    </source>
</evidence>
<organism evidence="21 22">
    <name type="scientific">Azobacteroides pseudotrichonymphae genomovar. CFP2</name>
    <dbReference type="NCBI Taxonomy" id="511995"/>
    <lineage>
        <taxon>Bacteria</taxon>
        <taxon>Pseudomonadati</taxon>
        <taxon>Bacteroidota</taxon>
        <taxon>Bacteroidia</taxon>
        <taxon>Bacteroidales</taxon>
        <taxon>Candidatus Azobacteroides</taxon>
    </lineage>
</organism>
<dbReference type="InterPro" id="IPR036635">
    <property type="entry name" value="MurB_C_sf"/>
</dbReference>
<dbReference type="InterPro" id="IPR016169">
    <property type="entry name" value="FAD-bd_PCMH_sub2"/>
</dbReference>
<keyword evidence="7 19" id="KW-0963">Cytoplasm</keyword>
<comment type="subcellular location">
    <subcellularLocation>
        <location evidence="3 19">Cytoplasm</location>
    </subcellularLocation>
</comment>
<feature type="active site" evidence="19">
    <location>
        <position position="164"/>
    </location>
</feature>
<dbReference type="EMBL" id="AP010656">
    <property type="protein sequence ID" value="BAG83749.1"/>
    <property type="molecule type" value="Genomic_DNA"/>
</dbReference>
<keyword evidence="12 19" id="KW-0133">Cell shape</keyword>
<dbReference type="Gene3D" id="3.30.43.10">
    <property type="entry name" value="Uridine Diphospho-n-acetylenolpyruvylglucosamine Reductase, domain 2"/>
    <property type="match status" value="1"/>
</dbReference>
<feature type="domain" description="FAD-binding PCMH-type" evidence="20">
    <location>
        <begin position="16"/>
        <end position="187"/>
    </location>
</feature>
<dbReference type="GO" id="GO:0071949">
    <property type="term" value="F:FAD binding"/>
    <property type="evidence" value="ECO:0007669"/>
    <property type="project" value="InterPro"/>
</dbReference>
<keyword evidence="8 19" id="KW-0132">Cell division</keyword>
<dbReference type="GO" id="GO:0008762">
    <property type="term" value="F:UDP-N-acetylmuramate dehydrogenase activity"/>
    <property type="evidence" value="ECO:0007669"/>
    <property type="project" value="UniProtKB-UniRule"/>
</dbReference>
<evidence type="ECO:0000256" key="17">
    <source>
        <dbReference type="ARBA" id="ARBA00031026"/>
    </source>
</evidence>
<evidence type="ECO:0000313" key="21">
    <source>
        <dbReference type="EMBL" id="BAG83749.1"/>
    </source>
</evidence>
<evidence type="ECO:0000256" key="18">
    <source>
        <dbReference type="ARBA" id="ARBA00048914"/>
    </source>
</evidence>
<accession>B6YRC7</accession>
<gene>
    <name evidence="19" type="primary">murB</name>
    <name evidence="21" type="ordered locus">CFPG_486</name>
</gene>
<dbReference type="InterPro" id="IPR036318">
    <property type="entry name" value="FAD-bd_PCMH-like_sf"/>
</dbReference>
<evidence type="ECO:0000256" key="16">
    <source>
        <dbReference type="ARBA" id="ARBA00023316"/>
    </source>
</evidence>
<keyword evidence="22" id="KW-1185">Reference proteome</keyword>
<dbReference type="SUPFAM" id="SSF56176">
    <property type="entry name" value="FAD-binding/transporter-associated domain-like"/>
    <property type="match status" value="1"/>
</dbReference>
<comment type="cofactor">
    <cofactor evidence="1 19">
        <name>FAD</name>
        <dbReference type="ChEBI" id="CHEBI:57692"/>
    </cofactor>
</comment>
<evidence type="ECO:0000256" key="2">
    <source>
        <dbReference type="ARBA" id="ARBA00003921"/>
    </source>
</evidence>
<reference evidence="22" key="1">
    <citation type="journal article" date="2008" name="Science">
        <title>Genome of an endosymbiont coupling N2 fixation to cellulolysis within RT protist cells in termite gut.</title>
        <authorList>
            <person name="Hongoh Y."/>
            <person name="Sharma V.K."/>
            <person name="Prakash T."/>
            <person name="Noda S."/>
            <person name="Toh H."/>
            <person name="Taylor T.D."/>
            <person name="Kudo T."/>
            <person name="Sakaki Y."/>
            <person name="Toyoda A."/>
            <person name="Hattori M."/>
            <person name="Ohkuma M."/>
        </authorList>
    </citation>
    <scope>NUCLEOTIDE SEQUENCE [LARGE SCALE GENOMIC DNA]</scope>
</reference>
<comment type="pathway">
    <text evidence="4 19">Cell wall biogenesis; peptidoglycan biosynthesis.</text>
</comment>